<dbReference type="InterPro" id="IPR000832">
    <property type="entry name" value="GPCR_2_secretin-like"/>
</dbReference>
<evidence type="ECO:0000256" key="7">
    <source>
        <dbReference type="ARBA" id="ARBA00023136"/>
    </source>
</evidence>
<dbReference type="GO" id="GO:0007188">
    <property type="term" value="P:adenylate cyclase-modulating G protein-coupled receptor signaling pathway"/>
    <property type="evidence" value="ECO:0007669"/>
    <property type="project" value="TreeGrafter"/>
</dbReference>
<dbReference type="PANTHER" id="PTHR45620">
    <property type="entry name" value="PDF RECEPTOR-LIKE PROTEIN-RELATED"/>
    <property type="match status" value="1"/>
</dbReference>
<dbReference type="Pfam" id="PF00002">
    <property type="entry name" value="7tm_2"/>
    <property type="match status" value="1"/>
</dbReference>
<dbReference type="Gene3D" id="4.10.1240.10">
    <property type="entry name" value="GPCR, family 2, extracellular hormone receptor domain"/>
    <property type="match status" value="1"/>
</dbReference>
<keyword evidence="8" id="KW-0675">Receptor</keyword>
<evidence type="ECO:0000256" key="6">
    <source>
        <dbReference type="ARBA" id="ARBA00023040"/>
    </source>
</evidence>
<keyword evidence="5 10" id="KW-1133">Transmembrane helix</keyword>
<keyword evidence="4 10" id="KW-0812">Transmembrane</keyword>
<name>A0AAV2HIA3_LYMST</name>
<dbReference type="GO" id="GO:0007166">
    <property type="term" value="P:cell surface receptor signaling pathway"/>
    <property type="evidence" value="ECO:0007669"/>
    <property type="project" value="InterPro"/>
</dbReference>
<reference evidence="13 14" key="1">
    <citation type="submission" date="2024-04" db="EMBL/GenBank/DDBJ databases">
        <authorList>
            <consortium name="Genoscope - CEA"/>
            <person name="William W."/>
        </authorList>
    </citation>
    <scope>NUCLEOTIDE SEQUENCE [LARGE SCALE GENOMIC DNA]</scope>
</reference>
<keyword evidence="7 10" id="KW-0472">Membrane</keyword>
<evidence type="ECO:0000313" key="14">
    <source>
        <dbReference type="Proteomes" id="UP001497497"/>
    </source>
</evidence>
<evidence type="ECO:0000256" key="5">
    <source>
        <dbReference type="ARBA" id="ARBA00022989"/>
    </source>
</evidence>
<evidence type="ECO:0000259" key="12">
    <source>
        <dbReference type="PROSITE" id="PS50261"/>
    </source>
</evidence>
<proteinExistence type="inferred from homology"/>
<dbReference type="GO" id="GO:0005886">
    <property type="term" value="C:plasma membrane"/>
    <property type="evidence" value="ECO:0007669"/>
    <property type="project" value="UniProtKB-SubCell"/>
</dbReference>
<dbReference type="EMBL" id="CAXITT010000096">
    <property type="protein sequence ID" value="CAL1531756.1"/>
    <property type="molecule type" value="Genomic_DNA"/>
</dbReference>
<feature type="transmembrane region" description="Helical" evidence="10">
    <location>
        <begin position="313"/>
        <end position="332"/>
    </location>
</feature>
<evidence type="ECO:0000259" key="11">
    <source>
        <dbReference type="PROSITE" id="PS50227"/>
    </source>
</evidence>
<accession>A0AAV2HIA3</accession>
<dbReference type="PANTHER" id="PTHR45620:SF42">
    <property type="entry name" value="G-PROTEIN COUPLED RECEPTOR SEB-2"/>
    <property type="match status" value="1"/>
</dbReference>
<sequence>MPHGQLSIINDDLESDIRRMRFVCNVTVLSQAPPTDGLYCPAEFDGWTCLNYTKAGTTGHAKCPIFFETDELAHRYCESNGTWQIHPDSGSPWTNLTACHNNKTRPSTDVEHHMFTDIYLFLAGAALSMVLLILSLIIFFGFRQLRCDRITIHKNLFISYFFSALTWSIYYKAVVLDGEVVLTNPGWCRVLNLIAQYFSTTNFSWMFCEGLYLHFILARALRTGKKLIKCLIIAGWTIPFILTVIYGVVRNAQVLPLVLSSNRCWSFDDDSLYIISVPIMVSTLTNICMLINIVRLLMTKLRQIPDVNQSRKAAKAILILVPLFGMQWLLFPVRPEQDSVLHDIYVHFAAVIISIQGTLVSIIFCFCNGEVRSLIRRKWHEHRLMNSKRRPPGITSTTYIDGYSIVDSTREVTYLRSKNNTEPHNKPTENIEFKCTPHVFTPLVEKDGNQKKTDLKFSEIEDV</sequence>
<evidence type="ECO:0000256" key="2">
    <source>
        <dbReference type="ARBA" id="ARBA00005314"/>
    </source>
</evidence>
<dbReference type="InterPro" id="IPR001879">
    <property type="entry name" value="GPCR_2_extracellular_dom"/>
</dbReference>
<feature type="transmembrane region" description="Helical" evidence="10">
    <location>
        <begin position="272"/>
        <end position="293"/>
    </location>
</feature>
<dbReference type="Pfam" id="PF02793">
    <property type="entry name" value="HRM"/>
    <property type="match status" value="1"/>
</dbReference>
<evidence type="ECO:0008006" key="15">
    <source>
        <dbReference type="Google" id="ProtNLM"/>
    </source>
</evidence>
<dbReference type="PRINTS" id="PR00249">
    <property type="entry name" value="GPCRSECRETIN"/>
</dbReference>
<comment type="subcellular location">
    <subcellularLocation>
        <location evidence="1">Cell membrane</location>
        <topology evidence="1">Multi-pass membrane protein</topology>
    </subcellularLocation>
</comment>
<keyword evidence="3" id="KW-1003">Cell membrane</keyword>
<keyword evidence="14" id="KW-1185">Reference proteome</keyword>
<dbReference type="PROSITE" id="PS50261">
    <property type="entry name" value="G_PROTEIN_RECEP_F2_4"/>
    <property type="match status" value="1"/>
</dbReference>
<feature type="transmembrane region" description="Helical" evidence="10">
    <location>
        <begin position="118"/>
        <end position="142"/>
    </location>
</feature>
<dbReference type="SMART" id="SM00008">
    <property type="entry name" value="HormR"/>
    <property type="match status" value="1"/>
</dbReference>
<dbReference type="InterPro" id="IPR036445">
    <property type="entry name" value="GPCR_2_extracell_dom_sf"/>
</dbReference>
<dbReference type="InterPro" id="IPR050332">
    <property type="entry name" value="GPCR_2"/>
</dbReference>
<feature type="transmembrane region" description="Helical" evidence="10">
    <location>
        <begin position="344"/>
        <end position="367"/>
    </location>
</feature>
<evidence type="ECO:0000256" key="9">
    <source>
        <dbReference type="ARBA" id="ARBA00023224"/>
    </source>
</evidence>
<protein>
    <recommendedName>
        <fullName evidence="15">Calcitonin receptor</fullName>
    </recommendedName>
</protein>
<gene>
    <name evidence="13" type="ORF">GSLYS_00005851001</name>
</gene>
<feature type="transmembrane region" description="Helical" evidence="10">
    <location>
        <begin position="194"/>
        <end position="215"/>
    </location>
</feature>
<dbReference type="GO" id="GO:0008528">
    <property type="term" value="F:G protein-coupled peptide receptor activity"/>
    <property type="evidence" value="ECO:0007669"/>
    <property type="project" value="TreeGrafter"/>
</dbReference>
<dbReference type="SUPFAM" id="SSF81321">
    <property type="entry name" value="Family A G protein-coupled receptor-like"/>
    <property type="match status" value="1"/>
</dbReference>
<feature type="domain" description="G-protein coupled receptors family 2 profile 2" evidence="12">
    <location>
        <begin position="117"/>
        <end position="368"/>
    </location>
</feature>
<dbReference type="SUPFAM" id="SSF111418">
    <property type="entry name" value="Hormone receptor domain"/>
    <property type="match status" value="1"/>
</dbReference>
<comment type="similarity">
    <text evidence="2">Belongs to the G-protein coupled receptor 2 family.</text>
</comment>
<organism evidence="13 14">
    <name type="scientific">Lymnaea stagnalis</name>
    <name type="common">Great pond snail</name>
    <name type="synonym">Helix stagnalis</name>
    <dbReference type="NCBI Taxonomy" id="6523"/>
    <lineage>
        <taxon>Eukaryota</taxon>
        <taxon>Metazoa</taxon>
        <taxon>Spiralia</taxon>
        <taxon>Lophotrochozoa</taxon>
        <taxon>Mollusca</taxon>
        <taxon>Gastropoda</taxon>
        <taxon>Heterobranchia</taxon>
        <taxon>Euthyneura</taxon>
        <taxon>Panpulmonata</taxon>
        <taxon>Hygrophila</taxon>
        <taxon>Lymnaeoidea</taxon>
        <taxon>Lymnaeidae</taxon>
        <taxon>Lymnaea</taxon>
    </lineage>
</organism>
<evidence type="ECO:0000256" key="1">
    <source>
        <dbReference type="ARBA" id="ARBA00004651"/>
    </source>
</evidence>
<dbReference type="Proteomes" id="UP001497497">
    <property type="component" value="Unassembled WGS sequence"/>
</dbReference>
<dbReference type="InterPro" id="IPR017981">
    <property type="entry name" value="GPCR_2-like_7TM"/>
</dbReference>
<keyword evidence="6" id="KW-0297">G-protein coupled receptor</keyword>
<dbReference type="AlphaFoldDB" id="A0AAV2HIA3"/>
<evidence type="ECO:0000256" key="4">
    <source>
        <dbReference type="ARBA" id="ARBA00022692"/>
    </source>
</evidence>
<keyword evidence="9" id="KW-0807">Transducer</keyword>
<evidence type="ECO:0000256" key="3">
    <source>
        <dbReference type="ARBA" id="ARBA00022475"/>
    </source>
</evidence>
<evidence type="ECO:0000256" key="10">
    <source>
        <dbReference type="SAM" id="Phobius"/>
    </source>
</evidence>
<dbReference type="PROSITE" id="PS50227">
    <property type="entry name" value="G_PROTEIN_RECEP_F2_3"/>
    <property type="match status" value="1"/>
</dbReference>
<feature type="transmembrane region" description="Helical" evidence="10">
    <location>
        <begin position="227"/>
        <end position="249"/>
    </location>
</feature>
<feature type="transmembrane region" description="Helical" evidence="10">
    <location>
        <begin position="154"/>
        <end position="174"/>
    </location>
</feature>
<dbReference type="Gene3D" id="1.20.1070.10">
    <property type="entry name" value="Rhodopsin 7-helix transmembrane proteins"/>
    <property type="match status" value="1"/>
</dbReference>
<comment type="caution">
    <text evidence="13">The sequence shown here is derived from an EMBL/GenBank/DDBJ whole genome shotgun (WGS) entry which is preliminary data.</text>
</comment>
<evidence type="ECO:0000256" key="8">
    <source>
        <dbReference type="ARBA" id="ARBA00023170"/>
    </source>
</evidence>
<feature type="domain" description="G-protein coupled receptors family 2 profile 1" evidence="11">
    <location>
        <begin position="23"/>
        <end position="103"/>
    </location>
</feature>
<evidence type="ECO:0000313" key="13">
    <source>
        <dbReference type="EMBL" id="CAL1531756.1"/>
    </source>
</evidence>